<gene>
    <name evidence="2" type="ORF">SKAU_G00240170</name>
</gene>
<evidence type="ECO:0000313" key="2">
    <source>
        <dbReference type="EMBL" id="KAJ8352541.1"/>
    </source>
</evidence>
<protein>
    <submittedName>
        <fullName evidence="2">Uncharacterized protein</fullName>
    </submittedName>
</protein>
<accession>A0A9Q1IUA0</accession>
<comment type="caution">
    <text evidence="2">The sequence shown here is derived from an EMBL/GenBank/DDBJ whole genome shotgun (WGS) entry which is preliminary data.</text>
</comment>
<feature type="region of interest" description="Disordered" evidence="1">
    <location>
        <begin position="63"/>
        <end position="92"/>
    </location>
</feature>
<evidence type="ECO:0000313" key="3">
    <source>
        <dbReference type="Proteomes" id="UP001152622"/>
    </source>
</evidence>
<sequence>MSATGIDHSSALGSIIGVSMSSAKSHCIRVPKSSICCFRGLKMHPALPERALKPPCHAPETAVGALRRPRITRPINPARAKHQPSDSGSDWG</sequence>
<dbReference type="AlphaFoldDB" id="A0A9Q1IUA0"/>
<evidence type="ECO:0000256" key="1">
    <source>
        <dbReference type="SAM" id="MobiDB-lite"/>
    </source>
</evidence>
<name>A0A9Q1IUA0_SYNKA</name>
<dbReference type="Proteomes" id="UP001152622">
    <property type="component" value="Chromosome 8"/>
</dbReference>
<reference evidence="2" key="1">
    <citation type="journal article" date="2023" name="Science">
        <title>Genome structures resolve the early diversification of teleost fishes.</title>
        <authorList>
            <person name="Parey E."/>
            <person name="Louis A."/>
            <person name="Montfort J."/>
            <person name="Bouchez O."/>
            <person name="Roques C."/>
            <person name="Iampietro C."/>
            <person name="Lluch J."/>
            <person name="Castinel A."/>
            <person name="Donnadieu C."/>
            <person name="Desvignes T."/>
            <person name="Floi Bucao C."/>
            <person name="Jouanno E."/>
            <person name="Wen M."/>
            <person name="Mejri S."/>
            <person name="Dirks R."/>
            <person name="Jansen H."/>
            <person name="Henkel C."/>
            <person name="Chen W.J."/>
            <person name="Zahm M."/>
            <person name="Cabau C."/>
            <person name="Klopp C."/>
            <person name="Thompson A.W."/>
            <person name="Robinson-Rechavi M."/>
            <person name="Braasch I."/>
            <person name="Lecointre G."/>
            <person name="Bobe J."/>
            <person name="Postlethwait J.H."/>
            <person name="Berthelot C."/>
            <person name="Roest Crollius H."/>
            <person name="Guiguen Y."/>
        </authorList>
    </citation>
    <scope>NUCLEOTIDE SEQUENCE</scope>
    <source>
        <strain evidence="2">WJC10195</strain>
    </source>
</reference>
<keyword evidence="3" id="KW-1185">Reference proteome</keyword>
<proteinExistence type="predicted"/>
<dbReference type="EMBL" id="JAINUF010000008">
    <property type="protein sequence ID" value="KAJ8352541.1"/>
    <property type="molecule type" value="Genomic_DNA"/>
</dbReference>
<organism evidence="2 3">
    <name type="scientific">Synaphobranchus kaupii</name>
    <name type="common">Kaup's arrowtooth eel</name>
    <dbReference type="NCBI Taxonomy" id="118154"/>
    <lineage>
        <taxon>Eukaryota</taxon>
        <taxon>Metazoa</taxon>
        <taxon>Chordata</taxon>
        <taxon>Craniata</taxon>
        <taxon>Vertebrata</taxon>
        <taxon>Euteleostomi</taxon>
        <taxon>Actinopterygii</taxon>
        <taxon>Neopterygii</taxon>
        <taxon>Teleostei</taxon>
        <taxon>Anguilliformes</taxon>
        <taxon>Synaphobranchidae</taxon>
        <taxon>Synaphobranchus</taxon>
    </lineage>
</organism>